<keyword evidence="13" id="KW-1015">Disulfide bond</keyword>
<keyword evidence="10" id="KW-0130">Cell adhesion</keyword>
<dbReference type="PROSITE" id="PS50835">
    <property type="entry name" value="IG_LIKE"/>
    <property type="match status" value="6"/>
</dbReference>
<feature type="transmembrane region" description="Helical" evidence="20">
    <location>
        <begin position="1000"/>
        <end position="1028"/>
    </location>
</feature>
<feature type="compositionally biased region" description="Acidic residues" evidence="19">
    <location>
        <begin position="1202"/>
        <end position="1224"/>
    </location>
</feature>
<dbReference type="GO" id="GO:0030424">
    <property type="term" value="C:axon"/>
    <property type="evidence" value="ECO:0007669"/>
    <property type="project" value="TreeGrafter"/>
</dbReference>
<feature type="domain" description="Ig-like" evidence="21">
    <location>
        <begin position="18"/>
        <end position="111"/>
    </location>
</feature>
<dbReference type="Pfam" id="PF00041">
    <property type="entry name" value="fn3"/>
    <property type="match status" value="3"/>
</dbReference>
<keyword evidence="8" id="KW-0732">Signal</keyword>
<keyword evidence="5" id="KW-0964">Secreted</keyword>
<dbReference type="Proteomes" id="UP001501920">
    <property type="component" value="Chromosome 9"/>
</dbReference>
<evidence type="ECO:0000256" key="2">
    <source>
        <dbReference type="ARBA" id="ARBA00004498"/>
    </source>
</evidence>
<dbReference type="PROSITE" id="PS50853">
    <property type="entry name" value="FN3"/>
    <property type="match status" value="4"/>
</dbReference>
<dbReference type="FunFam" id="2.60.40.10:FF:000005">
    <property type="entry name" value="Neuronal cell adhesion molecule"/>
    <property type="match status" value="1"/>
</dbReference>
<dbReference type="FunFam" id="2.60.40.10:FF:000038">
    <property type="entry name" value="Neuronal cell adhesion molecule"/>
    <property type="match status" value="1"/>
</dbReference>
<dbReference type="FunFam" id="2.60.40.10:FF:000418">
    <property type="entry name" value="Neural cell adhesion molecule L1-like protein"/>
    <property type="match status" value="1"/>
</dbReference>
<dbReference type="FunFam" id="2.60.40.10:FF:000057">
    <property type="entry name" value="neural cell adhesion molecule L1"/>
    <property type="match status" value="1"/>
</dbReference>
<feature type="domain" description="Ig-like" evidence="21">
    <location>
        <begin position="494"/>
        <end position="587"/>
    </location>
</feature>
<evidence type="ECO:0000256" key="15">
    <source>
        <dbReference type="ARBA" id="ARBA00023319"/>
    </source>
</evidence>
<dbReference type="FunFam" id="2.60.40.10:FF:000032">
    <property type="entry name" value="palladin isoform X1"/>
    <property type="match status" value="2"/>
</dbReference>
<dbReference type="GO" id="GO:0007411">
    <property type="term" value="P:axon guidance"/>
    <property type="evidence" value="ECO:0007669"/>
    <property type="project" value="TreeGrafter"/>
</dbReference>
<evidence type="ECO:0000256" key="16">
    <source>
        <dbReference type="ARBA" id="ARBA00062194"/>
    </source>
</evidence>
<dbReference type="Pfam" id="PF00047">
    <property type="entry name" value="ig"/>
    <property type="match status" value="1"/>
</dbReference>
<evidence type="ECO:0000313" key="23">
    <source>
        <dbReference type="Ensembl" id="ENSPNAP00000058364.1"/>
    </source>
</evidence>
<keyword evidence="11 20" id="KW-1133">Transmembrane helix</keyword>
<feature type="domain" description="Ig-like" evidence="21">
    <location>
        <begin position="407"/>
        <end position="486"/>
    </location>
</feature>
<feature type="transmembrane region" description="Helical" evidence="20">
    <location>
        <begin position="971"/>
        <end position="988"/>
    </location>
</feature>
<dbReference type="InterPro" id="IPR007110">
    <property type="entry name" value="Ig-like_dom"/>
</dbReference>
<evidence type="ECO:0000259" key="22">
    <source>
        <dbReference type="PROSITE" id="PS50853"/>
    </source>
</evidence>
<feature type="domain" description="Fibronectin type-III" evidence="22">
    <location>
        <begin position="594"/>
        <end position="689"/>
    </location>
</feature>
<dbReference type="GeneTree" id="ENSGT00940000165371"/>
<reference evidence="23" key="2">
    <citation type="submission" date="2025-08" db="UniProtKB">
        <authorList>
            <consortium name="Ensembl"/>
        </authorList>
    </citation>
    <scope>IDENTIFICATION</scope>
</reference>
<reference evidence="23" key="3">
    <citation type="submission" date="2025-09" db="UniProtKB">
        <authorList>
            <consortium name="Ensembl"/>
        </authorList>
    </citation>
    <scope>IDENTIFICATION</scope>
</reference>
<evidence type="ECO:0000259" key="21">
    <source>
        <dbReference type="PROSITE" id="PS50835"/>
    </source>
</evidence>
<dbReference type="AlphaFoldDB" id="A0AAR2K795"/>
<evidence type="ECO:0000256" key="10">
    <source>
        <dbReference type="ARBA" id="ARBA00022889"/>
    </source>
</evidence>
<evidence type="ECO:0000313" key="24">
    <source>
        <dbReference type="Proteomes" id="UP001501920"/>
    </source>
</evidence>
<dbReference type="SUPFAM" id="SSF49265">
    <property type="entry name" value="Fibronectin type III"/>
    <property type="match status" value="3"/>
</dbReference>
<dbReference type="InterPro" id="IPR013098">
    <property type="entry name" value="Ig_I-set"/>
</dbReference>
<dbReference type="SMART" id="SM00060">
    <property type="entry name" value="FN3"/>
    <property type="match status" value="5"/>
</dbReference>
<dbReference type="GO" id="GO:0098632">
    <property type="term" value="F:cell-cell adhesion mediator activity"/>
    <property type="evidence" value="ECO:0007669"/>
    <property type="project" value="TreeGrafter"/>
</dbReference>
<keyword evidence="12 20" id="KW-0472">Membrane</keyword>
<keyword evidence="24" id="KW-1185">Reference proteome</keyword>
<dbReference type="SMART" id="SM00409">
    <property type="entry name" value="IG"/>
    <property type="match status" value="6"/>
</dbReference>
<dbReference type="PANTHER" id="PTHR44170:SF45">
    <property type="entry name" value="NEURAL CELL ADHESION MOLECULE L1-LIKE PROTEIN ISOFORM X1"/>
    <property type="match status" value="1"/>
</dbReference>
<evidence type="ECO:0000256" key="5">
    <source>
        <dbReference type="ARBA" id="ARBA00022525"/>
    </source>
</evidence>
<keyword evidence="6" id="KW-0272">Extracellular matrix</keyword>
<keyword evidence="15" id="KW-0393">Immunoglobulin domain</keyword>
<feature type="domain" description="Ig-like" evidence="21">
    <location>
        <begin position="314"/>
        <end position="402"/>
    </location>
</feature>
<evidence type="ECO:0000256" key="6">
    <source>
        <dbReference type="ARBA" id="ARBA00022530"/>
    </source>
</evidence>
<dbReference type="GO" id="GO:0005886">
    <property type="term" value="C:plasma membrane"/>
    <property type="evidence" value="ECO:0007669"/>
    <property type="project" value="UniProtKB-SubCell"/>
</dbReference>
<dbReference type="InterPro" id="IPR003598">
    <property type="entry name" value="Ig_sub2"/>
</dbReference>
<reference evidence="23 24" key="1">
    <citation type="submission" date="2020-10" db="EMBL/GenBank/DDBJ databases">
        <title>Pygocentrus nattereri (red-bellied piranha) genome, fPygNat1, primary haplotype.</title>
        <authorList>
            <person name="Myers G."/>
            <person name="Meyer A."/>
            <person name="Karagic N."/>
            <person name="Pippel M."/>
            <person name="Winkler S."/>
            <person name="Tracey A."/>
            <person name="Wood J."/>
            <person name="Formenti G."/>
            <person name="Howe K."/>
            <person name="Fedrigo O."/>
            <person name="Jarvis E.D."/>
        </authorList>
    </citation>
    <scope>NUCLEOTIDE SEQUENCE [LARGE SCALE GENOMIC DNA]</scope>
</reference>
<dbReference type="InterPro" id="IPR036179">
    <property type="entry name" value="Ig-like_dom_sf"/>
</dbReference>
<keyword evidence="7 20" id="KW-0812">Transmembrane</keyword>
<sequence>MLHISDTVCSCSAVEQLPTITVHPPKSLIALPFDESITLTCEAKGNPKPVFRWTKNGQDFYPHLENKLIKFENSGSFVIPNNKGLAKYQGKYRCYASNKLGTAVSEETDFTVPTPPKFPKERIEPVVVKEGDSVILECNPPKGTPPVQLYWMTMGLQHIEQDERVSMGLNGNLYFSNTLVKDSRSDYCCFASFSAIRTIVQKTAMTHVVTLPCVASGLERKPNLLVPSGDQSQINLVTGEELELECISEGFPTPKIEWTKLGEKLPKRSNIKNYGKLLTISKVTEEDSGKYMCKAKNSVGETVHYFHVEVEEPPRWIEEPVRTQVVTIGSDVHIKCHAAGKPPPAITWLRDGKPLHGEWTPTQSSDLGDTLILHKALSNDTGVYQCEASNTHGTVLATANVMVMNHPPLILTRDYLEYATVRGKSVTMDCRVFGSPPATVHWSGSVEEERFSIHENGSLQIHTAEVEDMGKYMCYATNSQGTASISAELYVKEPTRIVVPPQDMEVRRGSTAELECQADMDQSLREDLEILWRKDGIDIYSNFTDDSGFYIDERILYIFNANHSDGGLYTCIARTPLDEDTAAARVTVLDVPDPPVRLFLSDLRDRSVRLHWVPTKDHNSPVKEHIIEYEENHWDPGKWKPLLRVSGNQNSAPLSLYGHINYQFRVTAVNAIGAGRPSKPSERYKTPPAAPDRNPENIKIEGHVPHQMHITWKPLLPIEHNGPGLEYKLSYRQLGVEDTWTEHTMERHLFVVKDTPTFVPYEIKIQARNHLGWAPEPRVVTGYSGEDLPLAAPEDVSVVVLNSTLLRVSWSPIPQAQLRGHLGGYSVSVHWWRTRSLLTSKEVPAEKQFLTLTGNRSHTMVPGLKPFSEYRLTVNVFNRRGNGPSSSPLTFTTPQGVPERPPILRATNPQGDSITLVWAPPLEANGILTGYRLQYQLINETMEVDEAHTVNISGPDTTQLVLPNLKLHSQYQFYLSACTVVGCGPAVSEEEGTVRTAGDGLANVLVLVCLSFCLFFGLSLSLLFSALFNISTTVSHSFANISWTAKGRQSDSEIYVAIMDHSDGIWRISEAVNTSQSFHVIEGLEPETVYTVRLLASRWPDNSSLFEEVFTTRGKGMAGVSESISSRGWFVGMMCAVALLTLAVLIACFVTRNKGGKYAVKEKEDVRMDLEAHCVQEETSGEYSDSDEKPLKRSKRLLEGDVSGDDTSVDSSVDYEDEDSEFNEDGSFIGEYAGHKRKLSAEVNGHTTMTA</sequence>
<comment type="subcellular location">
    <subcellularLocation>
        <location evidence="1">Cell membrane</location>
        <topology evidence="1">Single-pass type I membrane protein</topology>
    </subcellularLocation>
    <subcellularLocation>
        <location evidence="2">Secreted</location>
        <location evidence="2">Extracellular space</location>
        <location evidence="2">Extracellular matrix</location>
    </subcellularLocation>
</comment>
<dbReference type="InterPro" id="IPR003961">
    <property type="entry name" value="FN3_dom"/>
</dbReference>
<feature type="domain" description="Ig-like" evidence="21">
    <location>
        <begin position="116"/>
        <end position="206"/>
    </location>
</feature>
<dbReference type="Pfam" id="PF07679">
    <property type="entry name" value="I-set"/>
    <property type="match status" value="2"/>
</dbReference>
<evidence type="ECO:0000256" key="9">
    <source>
        <dbReference type="ARBA" id="ARBA00022737"/>
    </source>
</evidence>
<evidence type="ECO:0000256" key="18">
    <source>
        <dbReference type="ARBA" id="ARBA00082292"/>
    </source>
</evidence>
<evidence type="ECO:0000256" key="1">
    <source>
        <dbReference type="ARBA" id="ARBA00004251"/>
    </source>
</evidence>
<comment type="subunit">
    <text evidence="16">May interact with L1CAM. May interact with ITGB1/ITGA1 heterodimer and ITGB1/ITGA2 heterodimer as well as with ANK3.</text>
</comment>
<dbReference type="Pfam" id="PF13882">
    <property type="entry name" value="Bravo_FIGEY"/>
    <property type="match status" value="1"/>
</dbReference>
<dbReference type="GO" id="GO:0007420">
    <property type="term" value="P:brain development"/>
    <property type="evidence" value="ECO:0007669"/>
    <property type="project" value="TreeGrafter"/>
</dbReference>
<evidence type="ECO:0000256" key="7">
    <source>
        <dbReference type="ARBA" id="ARBA00022692"/>
    </source>
</evidence>
<dbReference type="InterPro" id="IPR003599">
    <property type="entry name" value="Ig_sub"/>
</dbReference>
<protein>
    <recommendedName>
        <fullName evidence="17">Neural cell adhesion molecule L1-like protein</fullName>
    </recommendedName>
    <alternativeName>
        <fullName evidence="18">Close homolog of L1</fullName>
    </alternativeName>
</protein>
<dbReference type="FunFam" id="2.60.40.10:FF:000367">
    <property type="entry name" value="Neural cell adhesion molecule L1-like protein"/>
    <property type="match status" value="1"/>
</dbReference>
<dbReference type="SUPFAM" id="SSF48726">
    <property type="entry name" value="Immunoglobulin"/>
    <property type="match status" value="6"/>
</dbReference>
<evidence type="ECO:0000256" key="12">
    <source>
        <dbReference type="ARBA" id="ARBA00023136"/>
    </source>
</evidence>
<feature type="transmembrane region" description="Helical" evidence="20">
    <location>
        <begin position="1129"/>
        <end position="1151"/>
    </location>
</feature>
<evidence type="ECO:0000256" key="19">
    <source>
        <dbReference type="SAM" id="MobiDB-lite"/>
    </source>
</evidence>
<keyword evidence="14" id="KW-0325">Glycoprotein</keyword>
<evidence type="ECO:0000256" key="4">
    <source>
        <dbReference type="ARBA" id="ARBA00022475"/>
    </source>
</evidence>
<dbReference type="InterPro" id="IPR013151">
    <property type="entry name" value="Immunoglobulin_dom"/>
</dbReference>
<evidence type="ECO:0000256" key="20">
    <source>
        <dbReference type="SAM" id="Phobius"/>
    </source>
</evidence>
<keyword evidence="9" id="KW-0677">Repeat</keyword>
<dbReference type="PANTHER" id="PTHR44170">
    <property type="entry name" value="PROTEIN SIDEKICK"/>
    <property type="match status" value="1"/>
</dbReference>
<accession>A0AAR2K795</accession>
<evidence type="ECO:0000256" key="13">
    <source>
        <dbReference type="ARBA" id="ARBA00023157"/>
    </source>
</evidence>
<evidence type="ECO:0000256" key="11">
    <source>
        <dbReference type="ARBA" id="ARBA00022989"/>
    </source>
</evidence>
<keyword evidence="4" id="KW-1003">Cell membrane</keyword>
<dbReference type="InterPro" id="IPR026966">
    <property type="entry name" value="Neurofascin/L1/NrCAM_C"/>
</dbReference>
<feature type="domain" description="Fibronectin type-III" evidence="22">
    <location>
        <begin position="792"/>
        <end position="896"/>
    </location>
</feature>
<dbReference type="Gene3D" id="2.60.40.10">
    <property type="entry name" value="Immunoglobulins"/>
    <property type="match status" value="11"/>
</dbReference>
<feature type="region of interest" description="Disordered" evidence="19">
    <location>
        <begin position="675"/>
        <end position="697"/>
    </location>
</feature>
<feature type="domain" description="Fibronectin type-III" evidence="22">
    <location>
        <begin position="898"/>
        <end position="999"/>
    </location>
</feature>
<name>A0AAR2K795_PYGNA</name>
<proteinExistence type="inferred from homology"/>
<dbReference type="InterPro" id="IPR036116">
    <property type="entry name" value="FN3_sf"/>
</dbReference>
<comment type="similarity">
    <text evidence="3">Belongs to the immunoglobulin superfamily. L1/neurofascin/NgCAM family.</text>
</comment>
<feature type="region of interest" description="Disordered" evidence="19">
    <location>
        <begin position="1177"/>
        <end position="1227"/>
    </location>
</feature>
<feature type="domain" description="Fibronectin type-III" evidence="22">
    <location>
        <begin position="694"/>
        <end position="787"/>
    </location>
</feature>
<dbReference type="SMART" id="SM00408">
    <property type="entry name" value="IGc2"/>
    <property type="match status" value="5"/>
</dbReference>
<evidence type="ECO:0000256" key="8">
    <source>
        <dbReference type="ARBA" id="ARBA00022729"/>
    </source>
</evidence>
<dbReference type="InterPro" id="IPR013783">
    <property type="entry name" value="Ig-like_fold"/>
</dbReference>
<dbReference type="Ensembl" id="ENSPNAT00000087172.1">
    <property type="protein sequence ID" value="ENSPNAP00000058364.1"/>
    <property type="gene ID" value="ENSPNAG00000004665.2"/>
</dbReference>
<feature type="compositionally biased region" description="Basic and acidic residues" evidence="19">
    <location>
        <begin position="1186"/>
        <end position="1199"/>
    </location>
</feature>
<dbReference type="Pfam" id="PF13927">
    <property type="entry name" value="Ig_3"/>
    <property type="match status" value="3"/>
</dbReference>
<evidence type="ECO:0000256" key="17">
    <source>
        <dbReference type="ARBA" id="ARBA00072847"/>
    </source>
</evidence>
<feature type="domain" description="Ig-like" evidence="21">
    <location>
        <begin position="222"/>
        <end position="304"/>
    </location>
</feature>
<dbReference type="CDD" id="cd00063">
    <property type="entry name" value="FN3"/>
    <property type="match status" value="5"/>
</dbReference>
<evidence type="ECO:0000256" key="3">
    <source>
        <dbReference type="ARBA" id="ARBA00008588"/>
    </source>
</evidence>
<organism evidence="23 24">
    <name type="scientific">Pygocentrus nattereri</name>
    <name type="common">Red-bellied piranha</name>
    <dbReference type="NCBI Taxonomy" id="42514"/>
    <lineage>
        <taxon>Eukaryota</taxon>
        <taxon>Metazoa</taxon>
        <taxon>Chordata</taxon>
        <taxon>Craniata</taxon>
        <taxon>Vertebrata</taxon>
        <taxon>Euteleostomi</taxon>
        <taxon>Actinopterygii</taxon>
        <taxon>Neopterygii</taxon>
        <taxon>Teleostei</taxon>
        <taxon>Ostariophysi</taxon>
        <taxon>Characiformes</taxon>
        <taxon>Characoidei</taxon>
        <taxon>Pygocentrus</taxon>
    </lineage>
</organism>
<evidence type="ECO:0000256" key="14">
    <source>
        <dbReference type="ARBA" id="ARBA00023180"/>
    </source>
</evidence>